<name>A0ACC0KER6_CHOFU</name>
<reference evidence="1 2" key="1">
    <citation type="journal article" date="2022" name="Genome Biol. Evol.">
        <title>The Spruce Budworm Genome: Reconstructing the Evolutionary History of Antifreeze Proteins.</title>
        <authorList>
            <person name="Beliveau C."/>
            <person name="Gagne P."/>
            <person name="Picq S."/>
            <person name="Vernygora O."/>
            <person name="Keeling C.I."/>
            <person name="Pinkney K."/>
            <person name="Doucet D."/>
            <person name="Wen F."/>
            <person name="Johnston J.S."/>
            <person name="Maaroufi H."/>
            <person name="Boyle B."/>
            <person name="Laroche J."/>
            <person name="Dewar K."/>
            <person name="Juretic N."/>
            <person name="Blackburn G."/>
            <person name="Nisole A."/>
            <person name="Brunet B."/>
            <person name="Brandao M."/>
            <person name="Lumley L."/>
            <person name="Duan J."/>
            <person name="Quan G."/>
            <person name="Lucarotti C.J."/>
            <person name="Roe A.D."/>
            <person name="Sperling F.A.H."/>
            <person name="Levesque R.C."/>
            <person name="Cusson M."/>
        </authorList>
    </citation>
    <scope>NUCLEOTIDE SEQUENCE [LARGE SCALE GENOMIC DNA]</scope>
    <source>
        <strain evidence="1">Glfc:IPQL:Cfum</strain>
    </source>
</reference>
<accession>A0ACC0KER6</accession>
<gene>
    <name evidence="1" type="ORF">MSG28_003319</name>
</gene>
<dbReference type="EMBL" id="CM046105">
    <property type="protein sequence ID" value="KAI8434815.1"/>
    <property type="molecule type" value="Genomic_DNA"/>
</dbReference>
<proteinExistence type="predicted"/>
<protein>
    <submittedName>
        <fullName evidence="1">Uncharacterized protein</fullName>
    </submittedName>
</protein>
<evidence type="ECO:0000313" key="1">
    <source>
        <dbReference type="EMBL" id="KAI8434815.1"/>
    </source>
</evidence>
<dbReference type="Proteomes" id="UP001064048">
    <property type="component" value="Chromosome 5"/>
</dbReference>
<sequence length="724" mass="83434">MEQQAYDIPTNYNRNIPPGKNTTVYIGLNVNRVSGVDENKEEITLDVFLRVSWQDARLRVGMPFIDLPWEFRQLIWTPDLYIWQLQTMRIHATITIKCQMDFVLYPLDVQNCNIDFSSYKYTAEDVRFEWREVPPWIGWGLVGGQKNQFRLPKYVVSFTTDKSNHLAQYGEGEHSAARLKITLSRELRGYLLESYLPSSLFVIISWGSFCVIPEIVPGRMVLLVTTLLSLCIEVWLISCTIFVFLALLEYFVVLFGIRYDKSWCQRRQDLRRAASAAQLAPPPLHVNHSQVQMLSQHKVELHSRDRHPQGGVFSPQLSVEDEGLKQQFSHQTIQRAAAKTSTEKRKNTTVYIGLNVNRVSGVDENKEEITLDVFLRVSWQDARLRVGMPFIDLPWEFRQLIWTPDLYIWQLQTMRIHATITIKCQMDFVLYPLDVQNCNIDFSSYKYTAEDVRFEWREVPPWIGWGLVGGQKNQFRLPKYVVSFTTDKSNHLAQYGEGEHSAARLKITLSRELRGYLLESYLPSSLFVIISWGSFCVIPEIVPGRMVLLVTTLLSLCIEVWLISCTIFVFLALLEYFVVLFGIRYDKSWCQRRQDLRRAASAAQLAPPPLHVNHSQRLSCTPVTGTPQGGVFSPQLSVEDEGLKQQFSHQTIQRDSPPIMDTLERNGSEGVMARLVACVYKGIMFCGAQHGALDRIALMVFPLCFVLFAIIYWTTYLSANRFNQ</sequence>
<organism evidence="1 2">
    <name type="scientific">Choristoneura fumiferana</name>
    <name type="common">Spruce budworm moth</name>
    <name type="synonym">Archips fumiferana</name>
    <dbReference type="NCBI Taxonomy" id="7141"/>
    <lineage>
        <taxon>Eukaryota</taxon>
        <taxon>Metazoa</taxon>
        <taxon>Ecdysozoa</taxon>
        <taxon>Arthropoda</taxon>
        <taxon>Hexapoda</taxon>
        <taxon>Insecta</taxon>
        <taxon>Pterygota</taxon>
        <taxon>Neoptera</taxon>
        <taxon>Endopterygota</taxon>
        <taxon>Lepidoptera</taxon>
        <taxon>Glossata</taxon>
        <taxon>Ditrysia</taxon>
        <taxon>Tortricoidea</taxon>
        <taxon>Tortricidae</taxon>
        <taxon>Tortricinae</taxon>
        <taxon>Choristoneura</taxon>
    </lineage>
</organism>
<evidence type="ECO:0000313" key="2">
    <source>
        <dbReference type="Proteomes" id="UP001064048"/>
    </source>
</evidence>
<comment type="caution">
    <text evidence="1">The sequence shown here is derived from an EMBL/GenBank/DDBJ whole genome shotgun (WGS) entry which is preliminary data.</text>
</comment>
<keyword evidence="2" id="KW-1185">Reference proteome</keyword>